<accession>A0AB39C6I4</accession>
<reference evidence="1" key="1">
    <citation type="submission" date="2024-06" db="EMBL/GenBank/DDBJ databases">
        <title>This phage originates from the Bacteriophage catalogue of the Bacteriophage Competence Centre, Department of Microbiology und Biotechnology, Max Rubner-Institut, Kiel, Germany.</title>
        <authorList>
            <person name="Sprotte S."/>
            <person name="Brinks E."/>
            <person name="Hille F."/>
        </authorList>
    </citation>
    <scope>NUCLEOTIDE SEQUENCE</scope>
</reference>
<organism evidence="1">
    <name type="scientific">Enterococcus phage PMBT56</name>
    <dbReference type="NCBI Taxonomy" id="3229530"/>
    <lineage>
        <taxon>Viruses</taxon>
        <taxon>Duplodnaviria</taxon>
        <taxon>Heunggongvirae</taxon>
        <taxon>Uroviricota</taxon>
        <taxon>Caudoviricetes</taxon>
        <taxon>Saphexavirus</taxon>
    </lineage>
</organism>
<dbReference type="EMBL" id="PP944851">
    <property type="protein sequence ID" value="XDJ02186.1"/>
    <property type="molecule type" value="Genomic_DNA"/>
</dbReference>
<protein>
    <submittedName>
        <fullName evidence="1">Uncharacterized protein</fullName>
    </submittedName>
</protein>
<name>A0AB39C6I4_9CAUD</name>
<sequence length="69" mass="7937">MRKLFEENFTIDEMSDMWYGWDNEGLLYGWENGEAGEVYAILEENGYNVDSIKIMYGAFITLGELIGAI</sequence>
<proteinExistence type="predicted"/>
<evidence type="ECO:0000313" key="1">
    <source>
        <dbReference type="EMBL" id="XDJ02186.1"/>
    </source>
</evidence>